<keyword evidence="4" id="KW-1185">Reference proteome</keyword>
<dbReference type="CDD" id="cd17716">
    <property type="entry name" value="BRCT_microcephalin_rpt1"/>
    <property type="match status" value="1"/>
</dbReference>
<dbReference type="Gene3D" id="3.40.50.10190">
    <property type="entry name" value="BRCT domain"/>
    <property type="match status" value="1"/>
</dbReference>
<feature type="region of interest" description="Disordered" evidence="1">
    <location>
        <begin position="244"/>
        <end position="263"/>
    </location>
</feature>
<feature type="region of interest" description="Disordered" evidence="1">
    <location>
        <begin position="480"/>
        <end position="499"/>
    </location>
</feature>
<dbReference type="EMBL" id="CP089281">
    <property type="protein sequence ID" value="USP82470.1"/>
    <property type="molecule type" value="Genomic_DNA"/>
</dbReference>
<feature type="compositionally biased region" description="Basic and acidic residues" evidence="1">
    <location>
        <begin position="485"/>
        <end position="498"/>
    </location>
</feature>
<feature type="compositionally biased region" description="Low complexity" evidence="1">
    <location>
        <begin position="69"/>
        <end position="87"/>
    </location>
</feature>
<evidence type="ECO:0000313" key="4">
    <source>
        <dbReference type="Proteomes" id="UP001056012"/>
    </source>
</evidence>
<dbReference type="AlphaFoldDB" id="A0A9Q8ZHU6"/>
<dbReference type="OrthoDB" id="2384350at2759"/>
<name>A0A9Q8ZHU6_CURCL</name>
<accession>A0A9Q8ZHU6</accession>
<feature type="compositionally biased region" description="Polar residues" evidence="1">
    <location>
        <begin position="895"/>
        <end position="908"/>
    </location>
</feature>
<dbReference type="SMART" id="SM00292">
    <property type="entry name" value="BRCT"/>
    <property type="match status" value="1"/>
</dbReference>
<gene>
    <name evidence="3" type="ORF">yc1106_09744</name>
</gene>
<dbReference type="InterPro" id="IPR001357">
    <property type="entry name" value="BRCT_dom"/>
</dbReference>
<feature type="compositionally biased region" description="Basic and acidic residues" evidence="1">
    <location>
        <begin position="254"/>
        <end position="263"/>
    </location>
</feature>
<feature type="domain" description="BRCT" evidence="2">
    <location>
        <begin position="772"/>
        <end position="853"/>
    </location>
</feature>
<proteinExistence type="predicted"/>
<feature type="region of interest" description="Disordered" evidence="1">
    <location>
        <begin position="1"/>
        <end position="173"/>
    </location>
</feature>
<dbReference type="Proteomes" id="UP001056012">
    <property type="component" value="Chromosome 8"/>
</dbReference>
<feature type="region of interest" description="Disordered" evidence="1">
    <location>
        <begin position="188"/>
        <end position="225"/>
    </location>
</feature>
<evidence type="ECO:0000313" key="3">
    <source>
        <dbReference type="EMBL" id="USP82470.1"/>
    </source>
</evidence>
<sequence>MVATRRGAKEAPAASSAPSNTLKAAPKRGARTKAVDEPATESAPAKITKTTATKRKAKDEPEDAELPAAKKTAATKTTRTTKIQTKAEPTPAAPKRATRGRKADEVEPAEEAPKPATTRARKIAPVKKASAPKVEEPAAPEESFIDELSIEEDPKPTSRPRKAIVKKAPVTKKTDAAVVKENVAVETAKPATRARKPPVPKAPAAASRATRGRDAPTVTQEPVIKTLPRKPIKKVASKAVAKVEPQQIEQAAEETVKTPGKDLCDKTVEPVVEPEPVEEPMAEYPEYPSTPAHITAPINSRKALAELPNYPNTPSHIVAPLSNKAALAELAEYPNTPAHIVAPISSKDALAQMPGYPKTPAHIKAPISNEAALAEMPSYPKTPAHIKAPISSVEALAEMPEYPKTPAHISAPISNKDALTQMPGYPKTPAHIKAPISNTDAMAEMPNYPTTPARIVAPVASPKEQKDTQVVDHDGDIEMSDVEESSSHQDDEVSHNDEPESLITTSAQEELQETATPVAVDQEEVEDIIDSVETAATPAAKSPVPVQAQTPYHATTPLQETSVVVPGTPPTQIVWGVTDQEAFEELPAEYPTTPSHITAPVTSKAAMAELPDYPKTPAHIRAPITPRRAFAELPDYPTTPSLALEAAIQEEITASVKKQTPSPVRYPSVNRTVSFGLDEPSEIADMSEITEASEFSEVHVVSTPKAASFGDLKASMPIKPLQLAPTFAAPQPASPTKSALRSPLKVTDAKTPKKSVAWTDIQADESELNFYDGILQGMVFYVDVTRNGKEQNFLFRGLLEDLGAKVVTDISHSSVTHVLFKDGSMSTLEKCFASKGAIKCVNVGWVLDSEANKKRMDEDSYLVDLSVARPASPLPTATMKPFTPAKTPSKYALPPSSQCKTPSTPTSSEFDRSFDADKENCEVGAFFDKSPLAPRTVPNKKSTFLFGQSAIKTPSRPLFHLTTPSKLSFSAVKPAPQAFSTVKKRPTSSLFNSSLGPPRKLRLF</sequence>
<evidence type="ECO:0000256" key="1">
    <source>
        <dbReference type="SAM" id="MobiDB-lite"/>
    </source>
</evidence>
<dbReference type="VEuPathDB" id="FungiDB:yc1106_09744"/>
<dbReference type="SUPFAM" id="SSF52113">
    <property type="entry name" value="BRCT domain"/>
    <property type="match status" value="1"/>
</dbReference>
<organism evidence="3 4">
    <name type="scientific">Curvularia clavata</name>
    <dbReference type="NCBI Taxonomy" id="95742"/>
    <lineage>
        <taxon>Eukaryota</taxon>
        <taxon>Fungi</taxon>
        <taxon>Dikarya</taxon>
        <taxon>Ascomycota</taxon>
        <taxon>Pezizomycotina</taxon>
        <taxon>Dothideomycetes</taxon>
        <taxon>Pleosporomycetidae</taxon>
        <taxon>Pleosporales</taxon>
        <taxon>Pleosporineae</taxon>
        <taxon>Pleosporaceae</taxon>
        <taxon>Curvularia</taxon>
    </lineage>
</organism>
<reference evidence="3" key="1">
    <citation type="submission" date="2021-12" db="EMBL/GenBank/DDBJ databases">
        <title>Curvularia clavata genome.</title>
        <authorList>
            <person name="Cao Y."/>
        </authorList>
    </citation>
    <scope>NUCLEOTIDE SEQUENCE</scope>
    <source>
        <strain evidence="3">Yc1106</strain>
    </source>
</reference>
<dbReference type="Pfam" id="PF00533">
    <property type="entry name" value="BRCT"/>
    <property type="match status" value="1"/>
</dbReference>
<evidence type="ECO:0000259" key="2">
    <source>
        <dbReference type="SMART" id="SM00292"/>
    </source>
</evidence>
<protein>
    <recommendedName>
        <fullName evidence="2">BRCT domain-containing protein</fullName>
    </recommendedName>
</protein>
<feature type="region of interest" description="Disordered" evidence="1">
    <location>
        <begin position="877"/>
        <end position="911"/>
    </location>
</feature>
<dbReference type="InterPro" id="IPR036420">
    <property type="entry name" value="BRCT_dom_sf"/>
</dbReference>